<protein>
    <submittedName>
        <fullName evidence="1">Uncharacterized protein</fullName>
    </submittedName>
</protein>
<gene>
    <name evidence="1" type="ORF">O6H91_01G084800</name>
</gene>
<evidence type="ECO:0000313" key="1">
    <source>
        <dbReference type="EMBL" id="KAJ7569586.1"/>
    </source>
</evidence>
<dbReference type="EMBL" id="CM055092">
    <property type="protein sequence ID" value="KAJ7569586.1"/>
    <property type="molecule type" value="Genomic_DNA"/>
</dbReference>
<organism evidence="1 2">
    <name type="scientific">Diphasiastrum complanatum</name>
    <name type="common">Issler's clubmoss</name>
    <name type="synonym">Lycopodium complanatum</name>
    <dbReference type="NCBI Taxonomy" id="34168"/>
    <lineage>
        <taxon>Eukaryota</taxon>
        <taxon>Viridiplantae</taxon>
        <taxon>Streptophyta</taxon>
        <taxon>Embryophyta</taxon>
        <taxon>Tracheophyta</taxon>
        <taxon>Lycopodiopsida</taxon>
        <taxon>Lycopodiales</taxon>
        <taxon>Lycopodiaceae</taxon>
        <taxon>Lycopodioideae</taxon>
        <taxon>Diphasiastrum</taxon>
    </lineage>
</organism>
<reference evidence="2" key="1">
    <citation type="journal article" date="2024" name="Proc. Natl. Acad. Sci. U.S.A.">
        <title>Extraordinary preservation of gene collinearity over three hundred million years revealed in homosporous lycophytes.</title>
        <authorList>
            <person name="Li C."/>
            <person name="Wickell D."/>
            <person name="Kuo L.Y."/>
            <person name="Chen X."/>
            <person name="Nie B."/>
            <person name="Liao X."/>
            <person name="Peng D."/>
            <person name="Ji J."/>
            <person name="Jenkins J."/>
            <person name="Williams M."/>
            <person name="Shu S."/>
            <person name="Plott C."/>
            <person name="Barry K."/>
            <person name="Rajasekar S."/>
            <person name="Grimwood J."/>
            <person name="Han X."/>
            <person name="Sun S."/>
            <person name="Hou Z."/>
            <person name="He W."/>
            <person name="Dai G."/>
            <person name="Sun C."/>
            <person name="Schmutz J."/>
            <person name="Leebens-Mack J.H."/>
            <person name="Li F.W."/>
            <person name="Wang L."/>
        </authorList>
    </citation>
    <scope>NUCLEOTIDE SEQUENCE [LARGE SCALE GENOMIC DNA]</scope>
    <source>
        <strain evidence="2">cv. PW_Plant_1</strain>
    </source>
</reference>
<proteinExistence type="predicted"/>
<accession>A0ACC2ET18</accession>
<sequence length="109" mass="12232">MNFQNVAELVISSSFPVVLQILGYSAFFCVPVPATTIAQLRAPTDPAFGGFDKLSMGNIAKKNKSRIWAFLLAAYWLSIVTYIVLWRKYKHIINLRGFLLMQGQSNSLC</sequence>
<dbReference type="Proteomes" id="UP001162992">
    <property type="component" value="Chromosome 1"/>
</dbReference>
<name>A0ACC2ET18_DIPCM</name>
<comment type="caution">
    <text evidence="1">The sequence shown here is derived from an EMBL/GenBank/DDBJ whole genome shotgun (WGS) entry which is preliminary data.</text>
</comment>
<keyword evidence="2" id="KW-1185">Reference proteome</keyword>
<evidence type="ECO:0000313" key="2">
    <source>
        <dbReference type="Proteomes" id="UP001162992"/>
    </source>
</evidence>